<dbReference type="SUPFAM" id="SSF52343">
    <property type="entry name" value="Ferredoxin reductase-like, C-terminal NADP-linked domain"/>
    <property type="match status" value="1"/>
</dbReference>
<dbReference type="AlphaFoldDB" id="A0A5B7ID85"/>
<dbReference type="InterPro" id="IPR001834">
    <property type="entry name" value="CBR-like"/>
</dbReference>
<dbReference type="PANTHER" id="PTHR19370">
    <property type="entry name" value="NADH-CYTOCHROME B5 REDUCTASE"/>
    <property type="match status" value="1"/>
</dbReference>
<evidence type="ECO:0000259" key="5">
    <source>
        <dbReference type="Pfam" id="PF00175"/>
    </source>
</evidence>
<dbReference type="Gene3D" id="3.40.50.80">
    <property type="entry name" value="Nucleotide-binding domain of ferredoxin-NADP reductase (FNR) module"/>
    <property type="match status" value="1"/>
</dbReference>
<evidence type="ECO:0000256" key="1">
    <source>
        <dbReference type="ARBA" id="ARBA00001974"/>
    </source>
</evidence>
<dbReference type="InterPro" id="IPR001433">
    <property type="entry name" value="OxRdtase_FAD/NAD-bd"/>
</dbReference>
<accession>A0A5B7ID85</accession>
<keyword evidence="2" id="KW-0285">Flavoprotein</keyword>
<evidence type="ECO:0000313" key="6">
    <source>
        <dbReference type="EMBL" id="MPC79497.1"/>
    </source>
</evidence>
<keyword evidence="7" id="KW-1185">Reference proteome</keyword>
<comment type="cofactor">
    <cofactor evidence="1">
        <name>FAD</name>
        <dbReference type="ChEBI" id="CHEBI:57692"/>
    </cofactor>
</comment>
<evidence type="ECO:0000313" key="7">
    <source>
        <dbReference type="Proteomes" id="UP000324222"/>
    </source>
</evidence>
<reference evidence="6 7" key="1">
    <citation type="submission" date="2019-05" db="EMBL/GenBank/DDBJ databases">
        <title>Another draft genome of Portunus trituberculatus and its Hox gene families provides insights of decapod evolution.</title>
        <authorList>
            <person name="Jeong J.-H."/>
            <person name="Song I."/>
            <person name="Kim S."/>
            <person name="Choi T."/>
            <person name="Kim D."/>
            <person name="Ryu S."/>
            <person name="Kim W."/>
        </authorList>
    </citation>
    <scope>NUCLEOTIDE SEQUENCE [LARGE SCALE GENOMIC DNA]</scope>
    <source>
        <tissue evidence="6">Muscle</tissue>
    </source>
</reference>
<evidence type="ECO:0000256" key="3">
    <source>
        <dbReference type="ARBA" id="ARBA00022827"/>
    </source>
</evidence>
<name>A0A5B7ID85_PORTR</name>
<dbReference type="GO" id="GO:0016491">
    <property type="term" value="F:oxidoreductase activity"/>
    <property type="evidence" value="ECO:0007669"/>
    <property type="project" value="UniProtKB-KW"/>
</dbReference>
<dbReference type="EMBL" id="VSRR010051295">
    <property type="protein sequence ID" value="MPC79497.1"/>
    <property type="molecule type" value="Genomic_DNA"/>
</dbReference>
<dbReference type="Proteomes" id="UP000324222">
    <property type="component" value="Unassembled WGS sequence"/>
</dbReference>
<proteinExistence type="predicted"/>
<dbReference type="GO" id="GO:0071949">
    <property type="term" value="F:FAD binding"/>
    <property type="evidence" value="ECO:0007669"/>
    <property type="project" value="TreeGrafter"/>
</dbReference>
<gene>
    <name evidence="6" type="primary">CYB5R1_0</name>
    <name evidence="6" type="ORF">E2C01_074025</name>
</gene>
<feature type="domain" description="Oxidoreductase FAD/NAD(P)-binding" evidence="5">
    <location>
        <begin position="9"/>
        <end position="50"/>
    </location>
</feature>
<dbReference type="OrthoDB" id="432685at2759"/>
<dbReference type="InterPro" id="IPR039261">
    <property type="entry name" value="FNR_nucleotide-bd"/>
</dbReference>
<keyword evidence="4" id="KW-0560">Oxidoreductase</keyword>
<dbReference type="Pfam" id="PF00175">
    <property type="entry name" value="NAD_binding_1"/>
    <property type="match status" value="1"/>
</dbReference>
<dbReference type="PANTHER" id="PTHR19370:SF185">
    <property type="entry name" value="NADH-CYTOCHROME B5 REDUCTASE"/>
    <property type="match status" value="1"/>
</dbReference>
<dbReference type="GO" id="GO:0005739">
    <property type="term" value="C:mitochondrion"/>
    <property type="evidence" value="ECO:0007669"/>
    <property type="project" value="TreeGrafter"/>
</dbReference>
<sequence>MSHFSGVDNLGWKYSSGFVSADMISEHLYPSGDDTLVLMCGPPPMTNFACIPNLDKLGYSSSMRFAY</sequence>
<comment type="caution">
    <text evidence="6">The sequence shown here is derived from an EMBL/GenBank/DDBJ whole genome shotgun (WGS) entry which is preliminary data.</text>
</comment>
<evidence type="ECO:0000256" key="2">
    <source>
        <dbReference type="ARBA" id="ARBA00022630"/>
    </source>
</evidence>
<protein>
    <submittedName>
        <fullName evidence="6">NADH-cytochrome b5 reductase 1</fullName>
    </submittedName>
</protein>
<evidence type="ECO:0000256" key="4">
    <source>
        <dbReference type="ARBA" id="ARBA00023002"/>
    </source>
</evidence>
<keyword evidence="3" id="KW-0274">FAD</keyword>
<organism evidence="6 7">
    <name type="scientific">Portunus trituberculatus</name>
    <name type="common">Swimming crab</name>
    <name type="synonym">Neptunus trituberculatus</name>
    <dbReference type="NCBI Taxonomy" id="210409"/>
    <lineage>
        <taxon>Eukaryota</taxon>
        <taxon>Metazoa</taxon>
        <taxon>Ecdysozoa</taxon>
        <taxon>Arthropoda</taxon>
        <taxon>Crustacea</taxon>
        <taxon>Multicrustacea</taxon>
        <taxon>Malacostraca</taxon>
        <taxon>Eumalacostraca</taxon>
        <taxon>Eucarida</taxon>
        <taxon>Decapoda</taxon>
        <taxon>Pleocyemata</taxon>
        <taxon>Brachyura</taxon>
        <taxon>Eubrachyura</taxon>
        <taxon>Portunoidea</taxon>
        <taxon>Portunidae</taxon>
        <taxon>Portuninae</taxon>
        <taxon>Portunus</taxon>
    </lineage>
</organism>